<keyword evidence="2" id="KW-1185">Reference proteome</keyword>
<name>A0A1H6UMB9_9FLAO</name>
<evidence type="ECO:0000313" key="2">
    <source>
        <dbReference type="Proteomes" id="UP000199702"/>
    </source>
</evidence>
<gene>
    <name evidence="1" type="ORF">SAMN05660918_1966</name>
</gene>
<accession>A0A1H6UMB9</accession>
<dbReference type="EMBL" id="FNYA01000004">
    <property type="protein sequence ID" value="SEI93438.1"/>
    <property type="molecule type" value="Genomic_DNA"/>
</dbReference>
<dbReference type="STRING" id="402734.SAMN05660918_1966"/>
<dbReference type="OrthoDB" id="1359239at2"/>
<evidence type="ECO:0000313" key="1">
    <source>
        <dbReference type="EMBL" id="SEI93438.1"/>
    </source>
</evidence>
<reference evidence="2" key="1">
    <citation type="submission" date="2016-10" db="EMBL/GenBank/DDBJ databases">
        <authorList>
            <person name="Varghese N."/>
            <person name="Submissions S."/>
        </authorList>
    </citation>
    <scope>NUCLEOTIDE SEQUENCE [LARGE SCALE GENOMIC DNA]</scope>
    <source>
        <strain evidence="2">DSM 17934</strain>
    </source>
</reference>
<dbReference type="Proteomes" id="UP000199702">
    <property type="component" value="Unassembled WGS sequence"/>
</dbReference>
<proteinExistence type="predicted"/>
<organism evidence="1 2">
    <name type="scientific">Flavobacterium terrigena</name>
    <dbReference type="NCBI Taxonomy" id="402734"/>
    <lineage>
        <taxon>Bacteria</taxon>
        <taxon>Pseudomonadati</taxon>
        <taxon>Bacteroidota</taxon>
        <taxon>Flavobacteriia</taxon>
        <taxon>Flavobacteriales</taxon>
        <taxon>Flavobacteriaceae</taxon>
        <taxon>Flavobacterium</taxon>
    </lineage>
</organism>
<dbReference type="RefSeq" id="WP_091312386.1">
    <property type="nucleotide sequence ID" value="NZ_CBCSJU010000004.1"/>
</dbReference>
<protein>
    <submittedName>
        <fullName evidence="1">Uncharacterized protein</fullName>
    </submittedName>
</protein>
<dbReference type="AlphaFoldDB" id="A0A1H6UMB9"/>
<sequence length="107" mass="12139">MNAAEFKNGIRLIKENLKGLTLQLANSNGYISFKTLNEFGGAILEEEKKGYDFRIKKVWTIDGSVGVKSIKHLAELFKTSNVTAIQFESFWNPKTKEEFMRSFGALD</sequence>